<protein>
    <submittedName>
        <fullName evidence="1">Uncharacterized protein</fullName>
    </submittedName>
</protein>
<dbReference type="EMBL" id="JARQWQ010000006">
    <property type="protein sequence ID" value="KAK2571157.1"/>
    <property type="molecule type" value="Genomic_DNA"/>
</dbReference>
<reference evidence="1" key="2">
    <citation type="journal article" date="2023" name="Science">
        <title>Genomic signatures of disease resistance in endangered staghorn corals.</title>
        <authorList>
            <person name="Vollmer S.V."/>
            <person name="Selwyn J.D."/>
            <person name="Despard B.A."/>
            <person name="Roesel C.L."/>
        </authorList>
    </citation>
    <scope>NUCLEOTIDE SEQUENCE</scope>
    <source>
        <strain evidence="1">K2</strain>
    </source>
</reference>
<organism evidence="1 2">
    <name type="scientific">Acropora cervicornis</name>
    <name type="common">Staghorn coral</name>
    <dbReference type="NCBI Taxonomy" id="6130"/>
    <lineage>
        <taxon>Eukaryota</taxon>
        <taxon>Metazoa</taxon>
        <taxon>Cnidaria</taxon>
        <taxon>Anthozoa</taxon>
        <taxon>Hexacorallia</taxon>
        <taxon>Scleractinia</taxon>
        <taxon>Astrocoeniina</taxon>
        <taxon>Acroporidae</taxon>
        <taxon>Acropora</taxon>
    </lineage>
</organism>
<dbReference type="Proteomes" id="UP001249851">
    <property type="component" value="Unassembled WGS sequence"/>
</dbReference>
<gene>
    <name evidence="1" type="ORF">P5673_003719</name>
</gene>
<proteinExistence type="predicted"/>
<reference evidence="1" key="1">
    <citation type="journal article" date="2023" name="G3 (Bethesda)">
        <title>Whole genome assembly and annotation of the endangered Caribbean coral Acropora cervicornis.</title>
        <authorList>
            <person name="Selwyn J.D."/>
            <person name="Vollmer S.V."/>
        </authorList>
    </citation>
    <scope>NUCLEOTIDE SEQUENCE</scope>
    <source>
        <strain evidence="1">K2</strain>
    </source>
</reference>
<dbReference type="GO" id="GO:0003676">
    <property type="term" value="F:nucleic acid binding"/>
    <property type="evidence" value="ECO:0007669"/>
    <property type="project" value="InterPro"/>
</dbReference>
<evidence type="ECO:0000313" key="2">
    <source>
        <dbReference type="Proteomes" id="UP001249851"/>
    </source>
</evidence>
<comment type="caution">
    <text evidence="1">The sequence shown here is derived from an EMBL/GenBank/DDBJ whole genome shotgun (WGS) entry which is preliminary data.</text>
</comment>
<sequence length="69" mass="7960">MANQVTIKVGRKTLKEAHMIIFTCMSIRAIHLELVTDKSTDTFIMIFRRFASLRGHPINCWSDCTTNFV</sequence>
<dbReference type="PANTHER" id="PTHR47331">
    <property type="entry name" value="PHD-TYPE DOMAIN-CONTAINING PROTEIN"/>
    <property type="match status" value="1"/>
</dbReference>
<dbReference type="Gene3D" id="3.30.420.10">
    <property type="entry name" value="Ribonuclease H-like superfamily/Ribonuclease H"/>
    <property type="match status" value="1"/>
</dbReference>
<accession>A0AAD9VEM0</accession>
<evidence type="ECO:0000313" key="1">
    <source>
        <dbReference type="EMBL" id="KAK2571157.1"/>
    </source>
</evidence>
<dbReference type="AlphaFoldDB" id="A0AAD9VEM0"/>
<dbReference type="InterPro" id="IPR036397">
    <property type="entry name" value="RNaseH_sf"/>
</dbReference>
<name>A0AAD9VEM0_ACRCE</name>
<keyword evidence="2" id="KW-1185">Reference proteome</keyword>